<keyword evidence="2" id="KW-1133">Transmembrane helix</keyword>
<feature type="compositionally biased region" description="Basic and acidic residues" evidence="1">
    <location>
        <begin position="248"/>
        <end position="258"/>
    </location>
</feature>
<feature type="transmembrane region" description="Helical" evidence="2">
    <location>
        <begin position="130"/>
        <end position="147"/>
    </location>
</feature>
<reference evidence="3" key="2">
    <citation type="submission" date="2021-04" db="EMBL/GenBank/DDBJ databases">
        <authorList>
            <person name="Gilroy R."/>
        </authorList>
    </citation>
    <scope>NUCLEOTIDE SEQUENCE</scope>
    <source>
        <strain evidence="3">CHK185-5351</strain>
    </source>
</reference>
<name>A0A9D2SNY6_9FIRM</name>
<keyword evidence="2" id="KW-0812">Transmembrane</keyword>
<comment type="caution">
    <text evidence="3">The sequence shown here is derived from an EMBL/GenBank/DDBJ whole genome shotgun (WGS) entry which is preliminary data.</text>
</comment>
<evidence type="ECO:0000313" key="3">
    <source>
        <dbReference type="EMBL" id="HJC16199.1"/>
    </source>
</evidence>
<dbReference type="Proteomes" id="UP000823849">
    <property type="component" value="Unassembled WGS sequence"/>
</dbReference>
<feature type="compositionally biased region" description="Acidic residues" evidence="1">
    <location>
        <begin position="296"/>
        <end position="305"/>
    </location>
</feature>
<evidence type="ECO:0000256" key="1">
    <source>
        <dbReference type="SAM" id="MobiDB-lite"/>
    </source>
</evidence>
<feature type="compositionally biased region" description="Acidic residues" evidence="1">
    <location>
        <begin position="202"/>
        <end position="221"/>
    </location>
</feature>
<feature type="transmembrane region" description="Helical" evidence="2">
    <location>
        <begin position="7"/>
        <end position="29"/>
    </location>
</feature>
<evidence type="ECO:0000256" key="2">
    <source>
        <dbReference type="SAM" id="Phobius"/>
    </source>
</evidence>
<organism evidence="3 4">
    <name type="scientific">Candidatus Fusicatenibacter intestinigallinarum</name>
    <dbReference type="NCBI Taxonomy" id="2838598"/>
    <lineage>
        <taxon>Bacteria</taxon>
        <taxon>Bacillati</taxon>
        <taxon>Bacillota</taxon>
        <taxon>Clostridia</taxon>
        <taxon>Lachnospirales</taxon>
        <taxon>Lachnospiraceae</taxon>
        <taxon>Fusicatenibacter</taxon>
    </lineage>
</organism>
<dbReference type="EMBL" id="DWWU01000042">
    <property type="protein sequence ID" value="HJC16199.1"/>
    <property type="molecule type" value="Genomic_DNA"/>
</dbReference>
<dbReference type="AlphaFoldDB" id="A0A9D2SNY6"/>
<feature type="compositionally biased region" description="Acidic residues" evidence="1">
    <location>
        <begin position="233"/>
        <end position="247"/>
    </location>
</feature>
<keyword evidence="2" id="KW-0472">Membrane</keyword>
<evidence type="ECO:0000313" key="4">
    <source>
        <dbReference type="Proteomes" id="UP000823849"/>
    </source>
</evidence>
<gene>
    <name evidence="3" type="ORF">H9705_10365</name>
</gene>
<feature type="compositionally biased region" description="Acidic residues" evidence="1">
    <location>
        <begin position="155"/>
        <end position="179"/>
    </location>
</feature>
<reference evidence="3" key="1">
    <citation type="journal article" date="2021" name="PeerJ">
        <title>Extensive microbial diversity within the chicken gut microbiome revealed by metagenomics and culture.</title>
        <authorList>
            <person name="Gilroy R."/>
            <person name="Ravi A."/>
            <person name="Getino M."/>
            <person name="Pursley I."/>
            <person name="Horton D.L."/>
            <person name="Alikhan N.F."/>
            <person name="Baker D."/>
            <person name="Gharbi K."/>
            <person name="Hall N."/>
            <person name="Watson M."/>
            <person name="Adriaenssens E.M."/>
            <person name="Foster-Nyarko E."/>
            <person name="Jarju S."/>
            <person name="Secka A."/>
            <person name="Antonio M."/>
            <person name="Oren A."/>
            <person name="Chaudhuri R.R."/>
            <person name="La Ragione R."/>
            <person name="Hildebrand F."/>
            <person name="Pallen M.J."/>
        </authorList>
    </citation>
    <scope>NUCLEOTIDE SEQUENCE</scope>
    <source>
        <strain evidence="3">CHK185-5351</strain>
    </source>
</reference>
<feature type="region of interest" description="Disordered" evidence="1">
    <location>
        <begin position="154"/>
        <end position="402"/>
    </location>
</feature>
<feature type="compositionally biased region" description="Acidic residues" evidence="1">
    <location>
        <begin position="369"/>
        <end position="399"/>
    </location>
</feature>
<feature type="compositionally biased region" description="Basic residues" evidence="1">
    <location>
        <begin position="186"/>
        <end position="198"/>
    </location>
</feature>
<feature type="compositionally biased region" description="Acidic residues" evidence="1">
    <location>
        <begin position="323"/>
        <end position="362"/>
    </location>
</feature>
<accession>A0A9D2SNY6</accession>
<proteinExistence type="predicted"/>
<sequence length="441" mass="48038">MSKFLKAIVNIVLLVAILSAGALLIPPLLGVMTKVSDGTGNTNLSQGSVTYATSTQASQLETGDRILQDDSSGSYVYTVTSIAADTSTYTLTDEVGGDTQEQQLSGGVQKVVLTVPVIGMLSLTLQSREGIIILGLCVAFLIILFILSEVWRKDDEEETEEDKGDEEDEAEAEAEEEDSEKPLTRKEKRRLKKEARRKAREEDDDDVTEEDGEFPEESSENSEEKEVTASGDEAPENGEDAETDREDSEDKMTVRPLEEEPEESTVVDTGSLPAAARNSAEEEQSGEIPDTMTEKEDTEEDESEELERSLAEAVGALLRGESPEGEEDAAESETASEENEEIPEAEEAPETTEEEAEAEETSEAVGGESAEEEELSESEAQPEEAAEEPEEERDPEEPVELAMSILTAEELLKKAEEAGDHPKVIEDEETGVTILDYSDIL</sequence>
<protein>
    <submittedName>
        <fullName evidence="3">Uncharacterized protein</fullName>
    </submittedName>
</protein>